<dbReference type="Pfam" id="PF00400">
    <property type="entry name" value="WD40"/>
    <property type="match status" value="2"/>
</dbReference>
<keyword evidence="4" id="KW-1185">Reference proteome</keyword>
<accession>A0AAE1JMZ1</accession>
<dbReference type="SMART" id="SM00320">
    <property type="entry name" value="WD40"/>
    <property type="match status" value="4"/>
</dbReference>
<protein>
    <recommendedName>
        <fullName evidence="2">Transcription factor IIIC 90kDa subunit N-terminal domain-containing protein</fullName>
    </recommendedName>
</protein>
<dbReference type="GO" id="GO:0006384">
    <property type="term" value="P:transcription initiation at RNA polymerase III promoter"/>
    <property type="evidence" value="ECO:0007669"/>
    <property type="project" value="InterPro"/>
</dbReference>
<dbReference type="InterPro" id="IPR024761">
    <property type="entry name" value="TFIIIC_delta_N"/>
</dbReference>
<proteinExistence type="predicted"/>
<gene>
    <name evidence="3" type="ORF">QN277_017155</name>
</gene>
<reference evidence="3" key="1">
    <citation type="submission" date="2023-10" db="EMBL/GenBank/DDBJ databases">
        <title>Chromosome-level genome of the transformable northern wattle, Acacia crassicarpa.</title>
        <authorList>
            <person name="Massaro I."/>
            <person name="Sinha N.R."/>
            <person name="Poethig S."/>
            <person name="Leichty A.R."/>
        </authorList>
    </citation>
    <scope>NUCLEOTIDE SEQUENCE</scope>
    <source>
        <strain evidence="3">Acra3RX</strain>
        <tissue evidence="3">Leaf</tissue>
    </source>
</reference>
<dbReference type="PROSITE" id="PS50082">
    <property type="entry name" value="WD_REPEATS_2"/>
    <property type="match status" value="2"/>
</dbReference>
<dbReference type="Gene3D" id="2.130.10.10">
    <property type="entry name" value="YVTN repeat-like/Quinoprotein amine dehydrogenase"/>
    <property type="match status" value="2"/>
</dbReference>
<dbReference type="PANTHER" id="PTHR15496">
    <property type="entry name" value="GENERAL TRANSCRIPTION FACTOR 3C POLYPEPTIDE 4 FAMILY"/>
    <property type="match status" value="1"/>
</dbReference>
<evidence type="ECO:0000259" key="2">
    <source>
        <dbReference type="Pfam" id="PF12657"/>
    </source>
</evidence>
<dbReference type="PANTHER" id="PTHR15496:SF2">
    <property type="entry name" value="GENERAL TRANSCRIPTION FACTOR 3C POLYPEPTIDE 4"/>
    <property type="match status" value="1"/>
</dbReference>
<feature type="repeat" description="WD" evidence="1">
    <location>
        <begin position="351"/>
        <end position="370"/>
    </location>
</feature>
<evidence type="ECO:0000256" key="1">
    <source>
        <dbReference type="PROSITE-ProRule" id="PRU00221"/>
    </source>
</evidence>
<dbReference type="GO" id="GO:0004402">
    <property type="term" value="F:histone acetyltransferase activity"/>
    <property type="evidence" value="ECO:0007669"/>
    <property type="project" value="InterPro"/>
</dbReference>
<feature type="repeat" description="WD" evidence="1">
    <location>
        <begin position="445"/>
        <end position="476"/>
    </location>
</feature>
<dbReference type="InterPro" id="IPR036322">
    <property type="entry name" value="WD40_repeat_dom_sf"/>
</dbReference>
<dbReference type="EMBL" id="JAWXYG010000004">
    <property type="protein sequence ID" value="KAK4273837.1"/>
    <property type="molecule type" value="Genomic_DNA"/>
</dbReference>
<dbReference type="InterPro" id="IPR044230">
    <property type="entry name" value="GTF3C4"/>
</dbReference>
<dbReference type="PROSITE" id="PS50294">
    <property type="entry name" value="WD_REPEATS_REGION"/>
    <property type="match status" value="1"/>
</dbReference>
<dbReference type="InterPro" id="IPR001680">
    <property type="entry name" value="WD40_rpt"/>
</dbReference>
<dbReference type="SUPFAM" id="SSF50978">
    <property type="entry name" value="WD40 repeat-like"/>
    <property type="match status" value="1"/>
</dbReference>
<evidence type="ECO:0000313" key="3">
    <source>
        <dbReference type="EMBL" id="KAK4273837.1"/>
    </source>
</evidence>
<dbReference type="AlphaFoldDB" id="A0AAE1JMZ1"/>
<evidence type="ECO:0000313" key="4">
    <source>
        <dbReference type="Proteomes" id="UP001293593"/>
    </source>
</evidence>
<keyword evidence="1" id="KW-0853">WD repeat</keyword>
<feature type="domain" description="Transcription factor IIIC 90kDa subunit N-terminal" evidence="2">
    <location>
        <begin position="22"/>
        <end position="180"/>
    </location>
</feature>
<dbReference type="Proteomes" id="UP001293593">
    <property type="component" value="Unassembled WGS sequence"/>
</dbReference>
<sequence length="905" mass="99715">MASPLQPAMLLGSPSFPNAIAWSEENLIAVASGHIITILRPESPHGPHGVITVPTNEPLPIGVIERKDLLSGCLLPICLAREDKPVVRSLSWSPLGMAANAGCLMAVCTTEGNVKVYRPPFCDFCAEWVEVLDLTERLFEYLRGTGFGDLSIVAKQKSAADMPDTVSRRGRKKRKVDYVSMDSGNQLLLPAISKDGNSCSSPCNDMEGRRSNAVSEILGSDLQITASDQMESMSESDGKSLKKTSENHMLPLITADQYASRSAMLSALVVSWSPLLHETSEFHPVSNTNASVSLLAVGGKSGKISFWSFHTPDCYTIQDSNIRTAVKLVGFLQAHDSWVTSISWVLFPSDFSNSQILLATGSSDGSVKVWLGDNDKLLKSSEANRCLFSLLKEVITVNVVPVSVLSATMQIQSSEMLLAIGKGSGSFEIWLCGLSCNEFHTLGSYDAHDHIVTSLAWAFNGRFLCSCSQDNLVRSWILHGRQLNEVIICSDILNSSNPTCPSTDVYASCFGAAVSPGNLVIATVRCFDIEKLNRMYEARVLRAAIEYFWIGGQQMDVLSRLPFSYAAEECSNLPKKQLTYWGSNIVCFLEQYHRLDKPLVLWDVIAAISALKENDSVYVEHILIKWLSMSFLGSHTDLPADKVLSKVSSNLSDIPSRLLHLLNILCRRVVLSELDADQINTINNNLLNSGESTLSKEKQITKWVEILLSSERELRERLTGISFSAFLANLSHAKATPSHPGHWYFFGITQMKQWVELDRDNARDQLKVLASKVTNEKSNRLLSDEHSAVERCSFCSACVPFESPEVGFCSGEDDSSGKGQRHRLLRCATSMQVCPIAPLWFCICCHRSAFRLPPDALFRMSAYPADFKSSTNTSTLSVSAKPLCPFCGILLQRPQPDFLLSPTYV</sequence>
<organism evidence="3 4">
    <name type="scientific">Acacia crassicarpa</name>
    <name type="common">northern wattle</name>
    <dbReference type="NCBI Taxonomy" id="499986"/>
    <lineage>
        <taxon>Eukaryota</taxon>
        <taxon>Viridiplantae</taxon>
        <taxon>Streptophyta</taxon>
        <taxon>Embryophyta</taxon>
        <taxon>Tracheophyta</taxon>
        <taxon>Spermatophyta</taxon>
        <taxon>Magnoliopsida</taxon>
        <taxon>eudicotyledons</taxon>
        <taxon>Gunneridae</taxon>
        <taxon>Pentapetalae</taxon>
        <taxon>rosids</taxon>
        <taxon>fabids</taxon>
        <taxon>Fabales</taxon>
        <taxon>Fabaceae</taxon>
        <taxon>Caesalpinioideae</taxon>
        <taxon>mimosoid clade</taxon>
        <taxon>Acacieae</taxon>
        <taxon>Acacia</taxon>
    </lineage>
</organism>
<comment type="caution">
    <text evidence="3">The sequence shown here is derived from an EMBL/GenBank/DDBJ whole genome shotgun (WGS) entry which is preliminary data.</text>
</comment>
<dbReference type="GO" id="GO:0000127">
    <property type="term" value="C:transcription factor TFIIIC complex"/>
    <property type="evidence" value="ECO:0007669"/>
    <property type="project" value="InterPro"/>
</dbReference>
<name>A0AAE1JMZ1_9FABA</name>
<dbReference type="InterPro" id="IPR015943">
    <property type="entry name" value="WD40/YVTN_repeat-like_dom_sf"/>
</dbReference>
<dbReference type="Pfam" id="PF12657">
    <property type="entry name" value="TFIIIC_delta"/>
    <property type="match status" value="1"/>
</dbReference>